<evidence type="ECO:0000259" key="7">
    <source>
        <dbReference type="PROSITE" id="PS50110"/>
    </source>
</evidence>
<dbReference type="PANTHER" id="PTHR32071">
    <property type="entry name" value="TRANSCRIPTIONAL REGULATORY PROTEIN"/>
    <property type="match status" value="1"/>
</dbReference>
<evidence type="ECO:0000313" key="9">
    <source>
        <dbReference type="Proteomes" id="UP000294752"/>
    </source>
</evidence>
<keyword evidence="2" id="KW-0067">ATP-binding</keyword>
<keyword evidence="9" id="KW-1185">Reference proteome</keyword>
<dbReference type="GO" id="GO:0000160">
    <property type="term" value="P:phosphorelay signal transduction system"/>
    <property type="evidence" value="ECO:0007669"/>
    <property type="project" value="InterPro"/>
</dbReference>
<evidence type="ECO:0000256" key="4">
    <source>
        <dbReference type="ARBA" id="ARBA00023163"/>
    </source>
</evidence>
<feature type="modified residue" description="4-aspartylphosphate" evidence="5">
    <location>
        <position position="54"/>
    </location>
</feature>
<dbReference type="SUPFAM" id="SSF52540">
    <property type="entry name" value="P-loop containing nucleoside triphosphate hydrolases"/>
    <property type="match status" value="1"/>
</dbReference>
<dbReference type="CDD" id="cd00009">
    <property type="entry name" value="AAA"/>
    <property type="match status" value="1"/>
</dbReference>
<dbReference type="SUPFAM" id="SSF52172">
    <property type="entry name" value="CheY-like"/>
    <property type="match status" value="1"/>
</dbReference>
<dbReference type="PROSITE" id="PS50045">
    <property type="entry name" value="SIGMA54_INTERACT_4"/>
    <property type="match status" value="1"/>
</dbReference>
<dbReference type="GO" id="GO:0043565">
    <property type="term" value="F:sequence-specific DNA binding"/>
    <property type="evidence" value="ECO:0007669"/>
    <property type="project" value="InterPro"/>
</dbReference>
<dbReference type="FunFam" id="3.40.50.300:FF:000006">
    <property type="entry name" value="DNA-binding transcriptional regulator NtrC"/>
    <property type="match status" value="1"/>
</dbReference>
<feature type="domain" description="Response regulatory" evidence="7">
    <location>
        <begin position="3"/>
        <end position="119"/>
    </location>
</feature>
<dbReference type="InterPro" id="IPR058031">
    <property type="entry name" value="AAA_lid_NorR"/>
</dbReference>
<evidence type="ECO:0000256" key="2">
    <source>
        <dbReference type="ARBA" id="ARBA00022840"/>
    </source>
</evidence>
<dbReference type="PROSITE" id="PS00676">
    <property type="entry name" value="SIGMA54_INTERACT_2"/>
    <property type="match status" value="1"/>
</dbReference>
<dbReference type="InterPro" id="IPR009057">
    <property type="entry name" value="Homeodomain-like_sf"/>
</dbReference>
<evidence type="ECO:0000313" key="8">
    <source>
        <dbReference type="EMBL" id="TDS13144.1"/>
    </source>
</evidence>
<dbReference type="InterPro" id="IPR002078">
    <property type="entry name" value="Sigma_54_int"/>
</dbReference>
<dbReference type="Pfam" id="PF00158">
    <property type="entry name" value="Sigma54_activat"/>
    <property type="match status" value="1"/>
</dbReference>
<dbReference type="Pfam" id="PF00072">
    <property type="entry name" value="Response_reg"/>
    <property type="match status" value="1"/>
</dbReference>
<dbReference type="SMART" id="SM00382">
    <property type="entry name" value="AAA"/>
    <property type="match status" value="1"/>
</dbReference>
<dbReference type="Proteomes" id="UP000294752">
    <property type="component" value="Unassembled WGS sequence"/>
</dbReference>
<dbReference type="InterPro" id="IPR003593">
    <property type="entry name" value="AAA+_ATPase"/>
</dbReference>
<dbReference type="AlphaFoldDB" id="A0A4R7D0Z3"/>
<evidence type="ECO:0000256" key="1">
    <source>
        <dbReference type="ARBA" id="ARBA00022741"/>
    </source>
</evidence>
<dbReference type="Pfam" id="PF25601">
    <property type="entry name" value="AAA_lid_14"/>
    <property type="match status" value="1"/>
</dbReference>
<organism evidence="8 9">
    <name type="scientific">Sphingobacterium paludis</name>
    <dbReference type="NCBI Taxonomy" id="1476465"/>
    <lineage>
        <taxon>Bacteria</taxon>
        <taxon>Pseudomonadati</taxon>
        <taxon>Bacteroidota</taxon>
        <taxon>Sphingobacteriia</taxon>
        <taxon>Sphingobacteriales</taxon>
        <taxon>Sphingobacteriaceae</taxon>
        <taxon>Sphingobacterium</taxon>
    </lineage>
</organism>
<gene>
    <name evidence="8" type="ORF">B0I21_105278</name>
</gene>
<dbReference type="Pfam" id="PF02954">
    <property type="entry name" value="HTH_8"/>
    <property type="match status" value="1"/>
</dbReference>
<dbReference type="GO" id="GO:0005524">
    <property type="term" value="F:ATP binding"/>
    <property type="evidence" value="ECO:0007669"/>
    <property type="project" value="UniProtKB-KW"/>
</dbReference>
<dbReference type="PRINTS" id="PR01590">
    <property type="entry name" value="HTHFIS"/>
</dbReference>
<dbReference type="InterPro" id="IPR002197">
    <property type="entry name" value="HTH_Fis"/>
</dbReference>
<dbReference type="SUPFAM" id="SSF46689">
    <property type="entry name" value="Homeodomain-like"/>
    <property type="match status" value="1"/>
</dbReference>
<dbReference type="RefSeq" id="WP_133640634.1">
    <property type="nucleotide sequence ID" value="NZ_SNZV01000005.1"/>
</dbReference>
<dbReference type="InterPro" id="IPR025662">
    <property type="entry name" value="Sigma_54_int_dom_ATP-bd_1"/>
</dbReference>
<dbReference type="InterPro" id="IPR025943">
    <property type="entry name" value="Sigma_54_int_dom_ATP-bd_2"/>
</dbReference>
<dbReference type="PROSITE" id="PS50110">
    <property type="entry name" value="RESPONSE_REGULATORY"/>
    <property type="match status" value="1"/>
</dbReference>
<proteinExistence type="predicted"/>
<keyword evidence="3" id="KW-0805">Transcription regulation</keyword>
<name>A0A4R7D0Z3_9SPHI</name>
<dbReference type="OrthoDB" id="9767722at2"/>
<dbReference type="GO" id="GO:0006355">
    <property type="term" value="P:regulation of DNA-templated transcription"/>
    <property type="evidence" value="ECO:0007669"/>
    <property type="project" value="InterPro"/>
</dbReference>
<comment type="caution">
    <text evidence="8">The sequence shown here is derived from an EMBL/GenBank/DDBJ whole genome shotgun (WGS) entry which is preliminary data.</text>
</comment>
<dbReference type="Gene3D" id="3.40.50.300">
    <property type="entry name" value="P-loop containing nucleotide triphosphate hydrolases"/>
    <property type="match status" value="1"/>
</dbReference>
<reference evidence="8 9" key="1">
    <citation type="submission" date="2019-03" db="EMBL/GenBank/DDBJ databases">
        <title>Genomic Encyclopedia of Type Strains, Phase III (KMG-III): the genomes of soil and plant-associated and newly described type strains.</title>
        <authorList>
            <person name="Whitman W."/>
        </authorList>
    </citation>
    <scope>NUCLEOTIDE SEQUENCE [LARGE SCALE GENOMIC DNA]</scope>
    <source>
        <strain evidence="8 9">CGMCC 1.12801</strain>
    </source>
</reference>
<dbReference type="Gene3D" id="1.10.8.60">
    <property type="match status" value="1"/>
</dbReference>
<dbReference type="PANTHER" id="PTHR32071:SF121">
    <property type="entry name" value="SIGMA L-DEPENDENT TRANSCRIPTIONAL REGULATOR YQIR-RELATED"/>
    <property type="match status" value="1"/>
</dbReference>
<dbReference type="InterPro" id="IPR001789">
    <property type="entry name" value="Sig_transdc_resp-reg_receiver"/>
</dbReference>
<keyword evidence="8" id="KW-0238">DNA-binding</keyword>
<protein>
    <submittedName>
        <fullName evidence="8">DNA-binding NtrC family response regulator</fullName>
    </submittedName>
</protein>
<dbReference type="Gene3D" id="1.10.10.60">
    <property type="entry name" value="Homeodomain-like"/>
    <property type="match status" value="1"/>
</dbReference>
<evidence type="ECO:0000256" key="5">
    <source>
        <dbReference type="PROSITE-ProRule" id="PRU00169"/>
    </source>
</evidence>
<feature type="domain" description="Sigma-54 factor interaction" evidence="6">
    <location>
        <begin position="144"/>
        <end position="373"/>
    </location>
</feature>
<keyword evidence="1" id="KW-0547">Nucleotide-binding</keyword>
<evidence type="ECO:0000259" key="6">
    <source>
        <dbReference type="PROSITE" id="PS50045"/>
    </source>
</evidence>
<sequence length="448" mass="49600">MSKVLIIDDEQKLRQLVSRIIGVEGEGFQVLEAASLKAARAVLKQQDVDVVLCDVKLPDGSGIDFIAQIKAVQPHAEVILFTAFGNIPDGVSAMKLGAFDYLTKGDDNRRIIPLLHRAAEKVTLAKRVAQLEAKTLKKYAFERILGNSPPLKKAIELSQKVAPLETSVLLLGETGTGKEVFANAIHFASQRQSRNFVAINCAAFSRDLLESELFGYRAGAFTGALSDKKGLIEEADKGTLFLDEIGEMPVVLQAKLLRVLESGEYVKIGDTKASKVDIRIIAATNRILETEIDSGNFRADLYYRLSTFELKLPALRERIGDIPELARVFAESFALKIGRKHIVLSQSYMEHLQRYAWKGNVRELKNVIERSVITATDNILQVEDLPHEMIPLSEQTAQGSNTFALAAIERAHIRKVCELTGGNKTEAARLLQIGLSTLYRKIEEYGLK</sequence>
<dbReference type="InterPro" id="IPR027417">
    <property type="entry name" value="P-loop_NTPase"/>
</dbReference>
<evidence type="ECO:0000256" key="3">
    <source>
        <dbReference type="ARBA" id="ARBA00023015"/>
    </source>
</evidence>
<keyword evidence="5" id="KW-0597">Phosphoprotein</keyword>
<accession>A0A4R7D0Z3</accession>
<dbReference type="InterPro" id="IPR011006">
    <property type="entry name" value="CheY-like_superfamily"/>
</dbReference>
<keyword evidence="4" id="KW-0804">Transcription</keyword>
<dbReference type="Gene3D" id="3.40.50.2300">
    <property type="match status" value="1"/>
</dbReference>
<dbReference type="SMART" id="SM00448">
    <property type="entry name" value="REC"/>
    <property type="match status" value="1"/>
</dbReference>
<dbReference type="EMBL" id="SNZV01000005">
    <property type="protein sequence ID" value="TDS13144.1"/>
    <property type="molecule type" value="Genomic_DNA"/>
</dbReference>
<dbReference type="PROSITE" id="PS00675">
    <property type="entry name" value="SIGMA54_INTERACT_1"/>
    <property type="match status" value="1"/>
</dbReference>